<dbReference type="InterPro" id="IPR001701">
    <property type="entry name" value="Glyco_hydro_9"/>
</dbReference>
<evidence type="ECO:0000256" key="4">
    <source>
        <dbReference type="ARBA" id="ARBA00022801"/>
    </source>
</evidence>
<evidence type="ECO:0000256" key="7">
    <source>
        <dbReference type="ARBA" id="ARBA00023295"/>
    </source>
</evidence>
<accession>A0A061DYZ7</accession>
<organism evidence="11 12">
    <name type="scientific">Theobroma cacao</name>
    <name type="common">Cacao</name>
    <name type="synonym">Cocoa</name>
    <dbReference type="NCBI Taxonomy" id="3641"/>
    <lineage>
        <taxon>Eukaryota</taxon>
        <taxon>Viridiplantae</taxon>
        <taxon>Streptophyta</taxon>
        <taxon>Embryophyta</taxon>
        <taxon>Tracheophyta</taxon>
        <taxon>Spermatophyta</taxon>
        <taxon>Magnoliopsida</taxon>
        <taxon>eudicotyledons</taxon>
        <taxon>Gunneridae</taxon>
        <taxon>Pentapetalae</taxon>
        <taxon>rosids</taxon>
        <taxon>malvids</taxon>
        <taxon>Malvales</taxon>
        <taxon>Malvaceae</taxon>
        <taxon>Byttnerioideae</taxon>
        <taxon>Theobroma</taxon>
    </lineage>
</organism>
<dbReference type="eggNOG" id="ENOG502QUUK">
    <property type="taxonomic scope" value="Eukaryota"/>
</dbReference>
<dbReference type="Gene3D" id="1.50.10.10">
    <property type="match status" value="1"/>
</dbReference>
<evidence type="ECO:0000256" key="6">
    <source>
        <dbReference type="ARBA" id="ARBA00023277"/>
    </source>
</evidence>
<feature type="domain" description="Glycoside hydrolase family 9" evidence="10">
    <location>
        <begin position="149"/>
        <end position="200"/>
    </location>
</feature>
<dbReference type="GO" id="GO:0008810">
    <property type="term" value="F:cellulase activity"/>
    <property type="evidence" value="ECO:0007669"/>
    <property type="project" value="UniProtKB-EC"/>
</dbReference>
<evidence type="ECO:0000256" key="5">
    <source>
        <dbReference type="ARBA" id="ARBA00023001"/>
    </source>
</evidence>
<dbReference type="EMBL" id="CM001879">
    <property type="protein sequence ID" value="EOX95208.1"/>
    <property type="molecule type" value="Genomic_DNA"/>
</dbReference>
<evidence type="ECO:0000256" key="1">
    <source>
        <dbReference type="ARBA" id="ARBA00000966"/>
    </source>
</evidence>
<keyword evidence="4" id="KW-0378">Hydrolase</keyword>
<dbReference type="InterPro" id="IPR012341">
    <property type="entry name" value="6hp_glycosidase-like_sf"/>
</dbReference>
<dbReference type="InParanoid" id="A0A061DYZ7"/>
<keyword evidence="7" id="KW-0326">Glycosidase</keyword>
<feature type="transmembrane region" description="Helical" evidence="9">
    <location>
        <begin position="50"/>
        <end position="71"/>
    </location>
</feature>
<keyword evidence="9" id="KW-0812">Transmembrane</keyword>
<dbReference type="HOGENOM" id="CLU_1167622_0_0_1"/>
<keyword evidence="8" id="KW-0624">Polysaccharide degradation</keyword>
<dbReference type="PANTHER" id="PTHR22298">
    <property type="entry name" value="ENDO-1,4-BETA-GLUCANASE"/>
    <property type="match status" value="1"/>
</dbReference>
<dbReference type="SUPFAM" id="SSF48208">
    <property type="entry name" value="Six-hairpin glycosidases"/>
    <property type="match status" value="1"/>
</dbReference>
<keyword evidence="12" id="KW-1185">Reference proteome</keyword>
<dbReference type="EC" id="3.2.1.4" evidence="3"/>
<comment type="similarity">
    <text evidence="2">Belongs to the glycosyl hydrolase 9 (cellulase E) family.</text>
</comment>
<reference evidence="11 12" key="1">
    <citation type="journal article" date="2013" name="Genome Biol.">
        <title>The genome sequence of the most widely cultivated cacao type and its use to identify candidate genes regulating pod color.</title>
        <authorList>
            <person name="Motamayor J.C."/>
            <person name="Mockaitis K."/>
            <person name="Schmutz J."/>
            <person name="Haiminen N."/>
            <person name="Iii D.L."/>
            <person name="Cornejo O."/>
            <person name="Findley S.D."/>
            <person name="Zheng P."/>
            <person name="Utro F."/>
            <person name="Royaert S."/>
            <person name="Saski C."/>
            <person name="Jenkins J."/>
            <person name="Podicheti R."/>
            <person name="Zhao M."/>
            <person name="Scheffler B.E."/>
            <person name="Stack J.C."/>
            <person name="Feltus F.A."/>
            <person name="Mustiga G.M."/>
            <person name="Amores F."/>
            <person name="Phillips W."/>
            <person name="Marelli J.P."/>
            <person name="May G.D."/>
            <person name="Shapiro H."/>
            <person name="Ma J."/>
            <person name="Bustamante C.D."/>
            <person name="Schnell R.J."/>
            <person name="Main D."/>
            <person name="Gilbert D."/>
            <person name="Parida L."/>
            <person name="Kuhn D.N."/>
        </authorList>
    </citation>
    <scope>NUCLEOTIDE SEQUENCE [LARGE SCALE GENOMIC DNA]</scope>
    <source>
        <strain evidence="12">cv. Matina 1-6</strain>
    </source>
</reference>
<evidence type="ECO:0000259" key="10">
    <source>
        <dbReference type="Pfam" id="PF00759"/>
    </source>
</evidence>
<keyword evidence="5" id="KW-0136">Cellulose degradation</keyword>
<evidence type="ECO:0000313" key="11">
    <source>
        <dbReference type="EMBL" id="EOX95208.1"/>
    </source>
</evidence>
<dbReference type="STRING" id="3641.A0A061DYZ7"/>
<evidence type="ECO:0000256" key="3">
    <source>
        <dbReference type="ARBA" id="ARBA00012601"/>
    </source>
</evidence>
<evidence type="ECO:0000256" key="2">
    <source>
        <dbReference type="ARBA" id="ARBA00007072"/>
    </source>
</evidence>
<evidence type="ECO:0000313" key="12">
    <source>
        <dbReference type="Proteomes" id="UP000026915"/>
    </source>
</evidence>
<dbReference type="Gramene" id="EOX95208">
    <property type="protein sequence ID" value="EOX95208"/>
    <property type="gene ID" value="TCM_004759"/>
</dbReference>
<proteinExistence type="inferred from homology"/>
<dbReference type="AlphaFoldDB" id="A0A061DYZ7"/>
<dbReference type="Proteomes" id="UP000026915">
    <property type="component" value="Chromosome 1"/>
</dbReference>
<comment type="catalytic activity">
    <reaction evidence="1">
        <text>Endohydrolysis of (1-&gt;4)-beta-D-glucosidic linkages in cellulose, lichenin and cereal beta-D-glucans.</text>
        <dbReference type="EC" id="3.2.1.4"/>
    </reaction>
</comment>
<keyword evidence="6" id="KW-0119">Carbohydrate metabolism</keyword>
<dbReference type="InterPro" id="IPR008928">
    <property type="entry name" value="6-hairpin_glycosidase_sf"/>
</dbReference>
<protein>
    <recommendedName>
        <fullName evidence="3">cellulase</fullName>
        <ecNumber evidence="3">3.2.1.4</ecNumber>
    </recommendedName>
</protein>
<keyword evidence="9" id="KW-1133">Transmembrane helix</keyword>
<evidence type="ECO:0000256" key="9">
    <source>
        <dbReference type="SAM" id="Phobius"/>
    </source>
</evidence>
<sequence length="238" mass="26108">MKVEDLGIDNGRYCDKAVYQSPSEEEVKQGWLLRPPMEMERKRKKKKKRCMNSMVLVAKLLGFLALIAFLVTRSCHRRPLPVQDNYTIASSTGAYVPSCIKIGRLPANNNASRRGNSCLDDGNGYLNGLEVGYYDGRDGDAVKHQNCQEGLECRDSKKPNPNAIVGAIVTGPDKGDGFQDNRSNYNYTEPTIAGSAGLVAELVALLDGSTLRIDNNTTFYAIPPLSTLQAPPPPPYKP</sequence>
<name>A0A061DYZ7_THECC</name>
<gene>
    <name evidence="11" type="ORF">TCM_004759</name>
</gene>
<dbReference type="GO" id="GO:0030245">
    <property type="term" value="P:cellulose catabolic process"/>
    <property type="evidence" value="ECO:0007669"/>
    <property type="project" value="UniProtKB-KW"/>
</dbReference>
<keyword evidence="9" id="KW-0472">Membrane</keyword>
<dbReference type="Pfam" id="PF00759">
    <property type="entry name" value="Glyco_hydro_9"/>
    <property type="match status" value="1"/>
</dbReference>
<evidence type="ECO:0000256" key="8">
    <source>
        <dbReference type="ARBA" id="ARBA00023326"/>
    </source>
</evidence>